<sequence>MQTEEILRQFALLAGLTPKEAQNYQALAELIQTETAGRVRPNTNLAANAQRLNMLCAAGLCCRYVLLKSAQGGGSVTLGDVSVHSAPQQEAEAARRLLQEYAAACADILADDGFVFEQVKV</sequence>
<dbReference type="OrthoDB" id="1863627at2"/>
<evidence type="ECO:0000313" key="2">
    <source>
        <dbReference type="Proteomes" id="UP000199182"/>
    </source>
</evidence>
<accession>A0A1H0ELU8</accession>
<evidence type="ECO:0000313" key="1">
    <source>
        <dbReference type="EMBL" id="SDN83342.1"/>
    </source>
</evidence>
<dbReference type="RefSeq" id="WP_092642356.1">
    <property type="nucleotide sequence ID" value="NZ_FNID01000034.1"/>
</dbReference>
<gene>
    <name evidence="1" type="ORF">SAMN05192585_13428</name>
</gene>
<dbReference type="Proteomes" id="UP000199182">
    <property type="component" value="Unassembled WGS sequence"/>
</dbReference>
<keyword evidence="2" id="KW-1185">Reference proteome</keyword>
<dbReference type="STRING" id="258515.SAMN05192585_13428"/>
<reference evidence="1 2" key="1">
    <citation type="submission" date="2016-10" db="EMBL/GenBank/DDBJ databases">
        <authorList>
            <person name="de Groot N.N."/>
        </authorList>
    </citation>
    <scope>NUCLEOTIDE SEQUENCE [LARGE SCALE GENOMIC DNA]</scope>
    <source>
        <strain evidence="1 2">CGMCC 1.5012</strain>
    </source>
</reference>
<organism evidence="1 2">
    <name type="scientific">Acetanaerobacterium elongatum</name>
    <dbReference type="NCBI Taxonomy" id="258515"/>
    <lineage>
        <taxon>Bacteria</taxon>
        <taxon>Bacillati</taxon>
        <taxon>Bacillota</taxon>
        <taxon>Clostridia</taxon>
        <taxon>Eubacteriales</taxon>
        <taxon>Oscillospiraceae</taxon>
        <taxon>Acetanaerobacterium</taxon>
    </lineage>
</organism>
<proteinExistence type="predicted"/>
<dbReference type="EMBL" id="FNID01000034">
    <property type="protein sequence ID" value="SDN83342.1"/>
    <property type="molecule type" value="Genomic_DNA"/>
</dbReference>
<dbReference type="AlphaFoldDB" id="A0A1H0ELU8"/>
<name>A0A1H0ELU8_9FIRM</name>
<protein>
    <submittedName>
        <fullName evidence="1">Uncharacterized protein</fullName>
    </submittedName>
</protein>